<organism evidence="15 16">
    <name type="scientific">Paenibacillus herberti</name>
    <dbReference type="NCBI Taxonomy" id="1619309"/>
    <lineage>
        <taxon>Bacteria</taxon>
        <taxon>Bacillati</taxon>
        <taxon>Bacillota</taxon>
        <taxon>Bacilli</taxon>
        <taxon>Bacillales</taxon>
        <taxon>Paenibacillaceae</taxon>
        <taxon>Paenibacillus</taxon>
    </lineage>
</organism>
<evidence type="ECO:0000313" key="16">
    <source>
        <dbReference type="Proteomes" id="UP000215145"/>
    </source>
</evidence>
<evidence type="ECO:0000256" key="12">
    <source>
        <dbReference type="SAM" id="MobiDB-lite"/>
    </source>
</evidence>
<dbReference type="Proteomes" id="UP000215145">
    <property type="component" value="Unassembled WGS sequence"/>
</dbReference>
<comment type="similarity">
    <text evidence="7">Belongs to the zinc-associated anti-sigma factor (ZAS) superfamily. Anti-sigma-W factor family.</text>
</comment>
<feature type="domain" description="Putative zinc-finger" evidence="14">
    <location>
        <begin position="18"/>
        <end position="43"/>
    </location>
</feature>
<dbReference type="InterPro" id="IPR018764">
    <property type="entry name" value="RskA_C"/>
</dbReference>
<keyword evidence="6" id="KW-0472">Membrane</keyword>
<dbReference type="AlphaFoldDB" id="A0A229P094"/>
<evidence type="ECO:0000256" key="1">
    <source>
        <dbReference type="ARBA" id="ARBA00004167"/>
    </source>
</evidence>
<feature type="compositionally biased region" description="Polar residues" evidence="12">
    <location>
        <begin position="168"/>
        <end position="184"/>
    </location>
</feature>
<feature type="compositionally biased region" description="Low complexity" evidence="12">
    <location>
        <begin position="193"/>
        <end position="204"/>
    </location>
</feature>
<dbReference type="PANTHER" id="PTHR37461:SF1">
    <property type="entry name" value="ANTI-SIGMA-K FACTOR RSKA"/>
    <property type="match status" value="1"/>
</dbReference>
<dbReference type="Pfam" id="PF13490">
    <property type="entry name" value="zf-HC2"/>
    <property type="match status" value="1"/>
</dbReference>
<name>A0A229P094_9BACL</name>
<dbReference type="Pfam" id="PF10099">
    <property type="entry name" value="RskA_C"/>
    <property type="match status" value="1"/>
</dbReference>
<evidence type="ECO:0000256" key="6">
    <source>
        <dbReference type="ARBA" id="ARBA00023136"/>
    </source>
</evidence>
<dbReference type="EMBL" id="NMUQ01000001">
    <property type="protein sequence ID" value="OXM15431.1"/>
    <property type="molecule type" value="Genomic_DNA"/>
</dbReference>
<evidence type="ECO:0000259" key="14">
    <source>
        <dbReference type="Pfam" id="PF13490"/>
    </source>
</evidence>
<evidence type="ECO:0000256" key="9">
    <source>
        <dbReference type="ARBA" id="ARBA00029829"/>
    </source>
</evidence>
<dbReference type="InterPro" id="IPR041916">
    <property type="entry name" value="Anti_sigma_zinc_sf"/>
</dbReference>
<protein>
    <recommendedName>
        <fullName evidence="8">Anti-sigma-W factor RsiW</fullName>
    </recommendedName>
    <alternativeName>
        <fullName evidence="10">Regulator of SigK</fullName>
    </alternativeName>
    <alternativeName>
        <fullName evidence="9">Sigma-K anti-sigma factor RskA</fullName>
    </alternativeName>
</protein>
<keyword evidence="11" id="KW-0175">Coiled coil</keyword>
<evidence type="ECO:0000256" key="4">
    <source>
        <dbReference type="ARBA" id="ARBA00022692"/>
    </source>
</evidence>
<dbReference type="PANTHER" id="PTHR37461">
    <property type="entry name" value="ANTI-SIGMA-K FACTOR RSKA"/>
    <property type="match status" value="1"/>
</dbReference>
<dbReference type="OrthoDB" id="150725at2"/>
<accession>A0A229P094</accession>
<evidence type="ECO:0000259" key="13">
    <source>
        <dbReference type="Pfam" id="PF10099"/>
    </source>
</evidence>
<dbReference type="RefSeq" id="WP_089522470.1">
    <property type="nucleotide sequence ID" value="NZ_NMUQ01000001.1"/>
</dbReference>
<evidence type="ECO:0000256" key="7">
    <source>
        <dbReference type="ARBA" id="ARBA00024353"/>
    </source>
</evidence>
<dbReference type="GO" id="GO:0006417">
    <property type="term" value="P:regulation of translation"/>
    <property type="evidence" value="ECO:0007669"/>
    <property type="project" value="TreeGrafter"/>
</dbReference>
<evidence type="ECO:0000256" key="3">
    <source>
        <dbReference type="ARBA" id="ARBA00022475"/>
    </source>
</evidence>
<proteinExistence type="inferred from homology"/>
<gene>
    <name evidence="15" type="ORF">CGZ75_01430</name>
</gene>
<keyword evidence="4" id="KW-0812">Transmembrane</keyword>
<evidence type="ECO:0000313" key="15">
    <source>
        <dbReference type="EMBL" id="OXM15431.1"/>
    </source>
</evidence>
<dbReference type="GO" id="GO:0005886">
    <property type="term" value="C:plasma membrane"/>
    <property type="evidence" value="ECO:0007669"/>
    <property type="project" value="UniProtKB-SubCell"/>
</dbReference>
<evidence type="ECO:0000256" key="8">
    <source>
        <dbReference type="ARBA" id="ARBA00024438"/>
    </source>
</evidence>
<feature type="compositionally biased region" description="Acidic residues" evidence="12">
    <location>
        <begin position="103"/>
        <end position="113"/>
    </location>
</feature>
<evidence type="ECO:0000256" key="5">
    <source>
        <dbReference type="ARBA" id="ARBA00022989"/>
    </source>
</evidence>
<feature type="domain" description="Anti-sigma K factor RskA C-terminal" evidence="13">
    <location>
        <begin position="222"/>
        <end position="369"/>
    </location>
</feature>
<dbReference type="Gene3D" id="1.10.10.1320">
    <property type="entry name" value="Anti-sigma factor, zinc-finger domain"/>
    <property type="match status" value="1"/>
</dbReference>
<keyword evidence="3" id="KW-1003">Cell membrane</keyword>
<keyword evidence="5" id="KW-1133">Transmembrane helix</keyword>
<reference evidence="15 16" key="1">
    <citation type="submission" date="2017-07" db="EMBL/GenBank/DDBJ databases">
        <title>Paenibacillus herberti R33 genome sequencing and assembly.</title>
        <authorList>
            <person name="Su W."/>
        </authorList>
    </citation>
    <scope>NUCLEOTIDE SEQUENCE [LARGE SCALE GENOMIC DNA]</scope>
    <source>
        <strain evidence="15 16">R33</strain>
    </source>
</reference>
<feature type="coiled-coil region" evidence="11">
    <location>
        <begin position="240"/>
        <end position="267"/>
    </location>
</feature>
<dbReference type="GO" id="GO:0016989">
    <property type="term" value="F:sigma factor antagonist activity"/>
    <property type="evidence" value="ECO:0007669"/>
    <property type="project" value="TreeGrafter"/>
</dbReference>
<sequence>MREEHSESDERPCSDIELYALGMLDGGERVRMETHVQDCAECRQELGRLQELLGLLPLAAEQVDPPEGMKKRVLDAVLRGSAPERRDSGAEGISLASSRTGEDDRDELEQDDAAELRAAKPSDAELHAGQRRAAEHRDANSLEQRAEEHRAAELYAEERRAEAEANRLQQSAEEAVNSPTSLETNEPALQKGAEAATATSATWTPSPQQQTRGWRASLTAVLAAAAAVMLLLSGVLAQRMDSLNRENKRLAAELGQTRLSLDNANSELKKAAEPFTGAAVSQVVSLKPVKDLVARGQAYILVDERGTHLIVQASKLPELKDEEAFQVWLIKGDKPVNAGTFKPSGNSGAVTFTFPGGSFDQVAITLEPDAFGATPRGEMVLAGALKV</sequence>
<comment type="caution">
    <text evidence="15">The sequence shown here is derived from an EMBL/GenBank/DDBJ whole genome shotgun (WGS) entry which is preliminary data.</text>
</comment>
<evidence type="ECO:0000256" key="2">
    <source>
        <dbReference type="ARBA" id="ARBA00004236"/>
    </source>
</evidence>
<feature type="compositionally biased region" description="Basic and acidic residues" evidence="12">
    <location>
        <begin position="114"/>
        <end position="165"/>
    </location>
</feature>
<dbReference type="InterPro" id="IPR027383">
    <property type="entry name" value="Znf_put"/>
</dbReference>
<feature type="region of interest" description="Disordered" evidence="12">
    <location>
        <begin position="80"/>
        <end position="211"/>
    </location>
</feature>
<comment type="subcellular location">
    <subcellularLocation>
        <location evidence="2">Cell membrane</location>
    </subcellularLocation>
    <subcellularLocation>
        <location evidence="1">Membrane</location>
        <topology evidence="1">Single-pass membrane protein</topology>
    </subcellularLocation>
</comment>
<evidence type="ECO:0000256" key="10">
    <source>
        <dbReference type="ARBA" id="ARBA00030803"/>
    </source>
</evidence>
<evidence type="ECO:0000256" key="11">
    <source>
        <dbReference type="SAM" id="Coils"/>
    </source>
</evidence>
<keyword evidence="16" id="KW-1185">Reference proteome</keyword>
<dbReference type="InterPro" id="IPR051474">
    <property type="entry name" value="Anti-sigma-K/W_factor"/>
</dbReference>